<dbReference type="OrthoDB" id="1957210at2"/>
<keyword evidence="2" id="KW-1185">Reference proteome</keyword>
<gene>
    <name evidence="1" type="ORF">CACET_c14210</name>
</gene>
<dbReference type="EMBL" id="CP009687">
    <property type="protein sequence ID" value="AKL94885.1"/>
    <property type="molecule type" value="Genomic_DNA"/>
</dbReference>
<reference evidence="1 2" key="1">
    <citation type="submission" date="2014-10" db="EMBL/GenBank/DDBJ databases">
        <title>Genome sequence of Clostridium aceticum DSM 1496.</title>
        <authorList>
            <person name="Poehlein A."/>
            <person name="Schiel-Bengelsdorf B."/>
            <person name="Gottschalk G."/>
            <person name="Duerre P."/>
            <person name="Daniel R."/>
        </authorList>
    </citation>
    <scope>NUCLEOTIDE SEQUENCE [LARGE SCALE GENOMIC DNA]</scope>
    <source>
        <strain evidence="1 2">DSM 1496</strain>
    </source>
</reference>
<proteinExistence type="predicted"/>
<dbReference type="PATRIC" id="fig|84022.5.peg.2881"/>
<dbReference type="STRING" id="84022.CACET_c14210"/>
<evidence type="ECO:0000313" key="1">
    <source>
        <dbReference type="EMBL" id="AKL94885.1"/>
    </source>
</evidence>
<dbReference type="Proteomes" id="UP000035704">
    <property type="component" value="Chromosome"/>
</dbReference>
<name>A0A0D8IBY0_9CLOT</name>
<dbReference type="AlphaFoldDB" id="A0A0D8IBY0"/>
<dbReference type="KEGG" id="cace:CACET_c14210"/>
<sequence length="115" mass="13087">MIYEGFDLITAEFLRSFTGAVIATNIITHFIKDYTPEFLDKKIVTLFVAAFIMFTNQFVFGAITLKTVYLSFLNSFIVAAAAMGNYEILTTKTKRRAIKELSAQTHEIMDKKINE</sequence>
<protein>
    <submittedName>
        <fullName evidence="1">Uncharacterized protein</fullName>
    </submittedName>
</protein>
<dbReference type="RefSeq" id="WP_044823660.1">
    <property type="nucleotide sequence ID" value="NZ_CP009687.1"/>
</dbReference>
<evidence type="ECO:0000313" key="2">
    <source>
        <dbReference type="Proteomes" id="UP000035704"/>
    </source>
</evidence>
<organism evidence="1 2">
    <name type="scientific">Clostridium aceticum</name>
    <dbReference type="NCBI Taxonomy" id="84022"/>
    <lineage>
        <taxon>Bacteria</taxon>
        <taxon>Bacillati</taxon>
        <taxon>Bacillota</taxon>
        <taxon>Clostridia</taxon>
        <taxon>Eubacteriales</taxon>
        <taxon>Clostridiaceae</taxon>
        <taxon>Clostridium</taxon>
    </lineage>
</organism>
<accession>A0A0D8IBY0</accession>